<protein>
    <recommendedName>
        <fullName evidence="4">Prepilin-type N-terminal cleavage/methylation domain-containing protein</fullName>
    </recommendedName>
</protein>
<dbReference type="AlphaFoldDB" id="A0A381S3I0"/>
<dbReference type="EMBL" id="UINC01002550">
    <property type="protein sequence ID" value="SUZ97881.1"/>
    <property type="molecule type" value="Genomic_DNA"/>
</dbReference>
<dbReference type="NCBIfam" id="TIGR02532">
    <property type="entry name" value="IV_pilin_GFxxxE"/>
    <property type="match status" value="1"/>
</dbReference>
<keyword evidence="1" id="KW-0488">Methylation</keyword>
<feature type="transmembrane region" description="Helical" evidence="2">
    <location>
        <begin position="7"/>
        <end position="28"/>
    </location>
</feature>
<organism evidence="3">
    <name type="scientific">marine metagenome</name>
    <dbReference type="NCBI Taxonomy" id="408172"/>
    <lineage>
        <taxon>unclassified sequences</taxon>
        <taxon>metagenomes</taxon>
        <taxon>ecological metagenomes</taxon>
    </lineage>
</organism>
<name>A0A381S3I0_9ZZZZ</name>
<accession>A0A381S3I0</accession>
<reference evidence="3" key="1">
    <citation type="submission" date="2018-05" db="EMBL/GenBank/DDBJ databases">
        <authorList>
            <person name="Lanie J.A."/>
            <person name="Ng W.-L."/>
            <person name="Kazmierczak K.M."/>
            <person name="Andrzejewski T.M."/>
            <person name="Davidsen T.M."/>
            <person name="Wayne K.J."/>
            <person name="Tettelin H."/>
            <person name="Glass J.I."/>
            <person name="Rusch D."/>
            <person name="Podicherti R."/>
            <person name="Tsui H.-C.T."/>
            <person name="Winkler M.E."/>
        </authorList>
    </citation>
    <scope>NUCLEOTIDE SEQUENCE</scope>
</reference>
<dbReference type="PANTHER" id="PTHR30093">
    <property type="entry name" value="GENERAL SECRETION PATHWAY PROTEIN G"/>
    <property type="match status" value="1"/>
</dbReference>
<proteinExistence type="predicted"/>
<evidence type="ECO:0000256" key="1">
    <source>
        <dbReference type="ARBA" id="ARBA00022481"/>
    </source>
</evidence>
<keyword evidence="2" id="KW-0812">Transmembrane</keyword>
<dbReference type="InterPro" id="IPR045584">
    <property type="entry name" value="Pilin-like"/>
</dbReference>
<dbReference type="PROSITE" id="PS00409">
    <property type="entry name" value="PROKAR_NTER_METHYL"/>
    <property type="match status" value="1"/>
</dbReference>
<evidence type="ECO:0000313" key="3">
    <source>
        <dbReference type="EMBL" id="SUZ97881.1"/>
    </source>
</evidence>
<keyword evidence="2" id="KW-0472">Membrane</keyword>
<dbReference type="Pfam" id="PF07963">
    <property type="entry name" value="N_methyl"/>
    <property type="match status" value="1"/>
</dbReference>
<evidence type="ECO:0000256" key="2">
    <source>
        <dbReference type="SAM" id="Phobius"/>
    </source>
</evidence>
<dbReference type="Gene3D" id="3.30.700.10">
    <property type="entry name" value="Glycoprotein, Type 4 Pilin"/>
    <property type="match status" value="1"/>
</dbReference>
<gene>
    <name evidence="3" type="ORF">METZ01_LOCUS50735</name>
</gene>
<evidence type="ECO:0008006" key="4">
    <source>
        <dbReference type="Google" id="ProtNLM"/>
    </source>
</evidence>
<keyword evidence="2" id="KW-1133">Transmembrane helix</keyword>
<dbReference type="SUPFAM" id="SSF54523">
    <property type="entry name" value="Pili subunits"/>
    <property type="match status" value="1"/>
</dbReference>
<sequence length="183" mass="20511">MKKGFTLIELIVVIAIIGILAAIVIPQFTNVTNRAKTSVIHSFANSLVSGVQNVYAESIMGEIESKSGTASYPEPDVQLVAKMFASFDDSSWRIACDDCENTSWDHDNKNFTPEESVPSGYILFQFRDDLDYFAVYAQKLLLGDVKRTWMVYYKREGQAISVIEGNKETANDWFVIFDDAPGQ</sequence>
<dbReference type="PANTHER" id="PTHR30093:SF34">
    <property type="entry name" value="PREPILIN PEPTIDASE-DEPENDENT PROTEIN D"/>
    <property type="match status" value="1"/>
</dbReference>
<dbReference type="InterPro" id="IPR012902">
    <property type="entry name" value="N_methyl_site"/>
</dbReference>